<dbReference type="InterPro" id="IPR005511">
    <property type="entry name" value="SMP-30"/>
</dbReference>
<proteinExistence type="inferred from homology"/>
<feature type="binding site" evidence="3">
    <location>
        <position position="205"/>
    </location>
    <ligand>
        <name>a divalent metal cation</name>
        <dbReference type="ChEBI" id="CHEBI:60240"/>
    </ligand>
</feature>
<comment type="cofactor">
    <cofactor evidence="3">
        <name>Zn(2+)</name>
        <dbReference type="ChEBI" id="CHEBI:29105"/>
    </cofactor>
    <text evidence="3">Binds 1 divalent metal cation per subunit.</text>
</comment>
<dbReference type="PANTHER" id="PTHR10907">
    <property type="entry name" value="REGUCALCIN"/>
    <property type="match status" value="1"/>
</dbReference>
<dbReference type="InterPro" id="IPR013658">
    <property type="entry name" value="SGL"/>
</dbReference>
<keyword evidence="6" id="KW-1185">Reference proteome</keyword>
<evidence type="ECO:0000313" key="6">
    <source>
        <dbReference type="Proteomes" id="UP000008207"/>
    </source>
</evidence>
<evidence type="ECO:0000256" key="1">
    <source>
        <dbReference type="ARBA" id="ARBA00008853"/>
    </source>
</evidence>
<feature type="domain" description="SMP-30/Gluconolactonase/LRE-like region" evidence="4">
    <location>
        <begin position="16"/>
        <end position="264"/>
    </location>
</feature>
<evidence type="ECO:0000313" key="5">
    <source>
        <dbReference type="EMBL" id="ACL55461.1"/>
    </source>
</evidence>
<dbReference type="PRINTS" id="PR01790">
    <property type="entry name" value="SMP30FAMILY"/>
</dbReference>
<dbReference type="SUPFAM" id="SSF63829">
    <property type="entry name" value="Calcium-dependent phosphotriesterase"/>
    <property type="match status" value="1"/>
</dbReference>
<feature type="binding site" evidence="3">
    <location>
        <position position="155"/>
    </location>
    <ligand>
        <name>a divalent metal cation</name>
        <dbReference type="ChEBI" id="CHEBI:60240"/>
    </ligand>
</feature>
<dbReference type="STRING" id="460265.Mnod_0419"/>
<dbReference type="KEGG" id="mno:Mnod_0419"/>
<feature type="active site" description="Proton donor/acceptor" evidence="2">
    <location>
        <position position="205"/>
    </location>
</feature>
<dbReference type="Pfam" id="PF08450">
    <property type="entry name" value="SGL"/>
    <property type="match status" value="1"/>
</dbReference>
<dbReference type="InterPro" id="IPR011042">
    <property type="entry name" value="6-blade_b-propeller_TolB-like"/>
</dbReference>
<dbReference type="RefSeq" id="WP_015927172.1">
    <property type="nucleotide sequence ID" value="NC_011894.1"/>
</dbReference>
<organism evidence="5 6">
    <name type="scientific">Methylobacterium nodulans (strain LMG 21967 / CNCM I-2342 / ORS 2060)</name>
    <dbReference type="NCBI Taxonomy" id="460265"/>
    <lineage>
        <taxon>Bacteria</taxon>
        <taxon>Pseudomonadati</taxon>
        <taxon>Pseudomonadota</taxon>
        <taxon>Alphaproteobacteria</taxon>
        <taxon>Hyphomicrobiales</taxon>
        <taxon>Methylobacteriaceae</taxon>
        <taxon>Methylobacterium</taxon>
    </lineage>
</organism>
<protein>
    <submittedName>
        <fullName evidence="5">SMP-30/Gluconolaconase/LRE domain protein</fullName>
    </submittedName>
</protein>
<sequence>MTPARIDILVQARAVIGEAPFWSGREPALYWIDVKAPALFRTDPETGDTRRWTLPAEIGGYALLADRSGAIVALRSGIFALAFASGDLDRLAGPPFDPRTHRFNEGDCDPAGRLWLGTMFDPLPGVKAEPRADHLYAFTLAGGLVRHAETAFVANGFAWSPDGGRLYLADSRAGRIDAVAFDAARGRLGLRQPFAAVPSGLGVPDGGAVDAEGFYWSAIHGGSCLHRYAPDGRLDRRLPLPVRYPTMMAFGGGDLATLFVTSATHGEPGSPQDGAVLRLRPGVRGEPRPLFGETRP</sequence>
<keyword evidence="3" id="KW-0862">Zinc</keyword>
<dbReference type="AlphaFoldDB" id="B8IC73"/>
<gene>
    <name evidence="5" type="ordered locus">Mnod_0419</name>
</gene>
<dbReference type="GO" id="GO:0005509">
    <property type="term" value="F:calcium ion binding"/>
    <property type="evidence" value="ECO:0007669"/>
    <property type="project" value="TreeGrafter"/>
</dbReference>
<dbReference type="GO" id="GO:0004341">
    <property type="term" value="F:gluconolactonase activity"/>
    <property type="evidence" value="ECO:0007669"/>
    <property type="project" value="TreeGrafter"/>
</dbReference>
<feature type="binding site" evidence="3">
    <location>
        <position position="102"/>
    </location>
    <ligand>
        <name>substrate</name>
    </ligand>
</feature>
<dbReference type="PANTHER" id="PTHR10907:SF47">
    <property type="entry name" value="REGUCALCIN"/>
    <property type="match status" value="1"/>
</dbReference>
<comment type="similarity">
    <text evidence="1">Belongs to the SMP-30/CGR1 family.</text>
</comment>
<dbReference type="EMBL" id="CP001349">
    <property type="protein sequence ID" value="ACL55461.1"/>
    <property type="molecule type" value="Genomic_DNA"/>
</dbReference>
<evidence type="ECO:0000256" key="3">
    <source>
        <dbReference type="PIRSR" id="PIRSR605511-2"/>
    </source>
</evidence>
<dbReference type="OrthoDB" id="2633250at2"/>
<name>B8IC73_METNO</name>
<feature type="binding site" evidence="3">
    <location>
        <position position="18"/>
    </location>
    <ligand>
        <name>a divalent metal cation</name>
        <dbReference type="ChEBI" id="CHEBI:60240"/>
    </ligand>
</feature>
<evidence type="ECO:0000259" key="4">
    <source>
        <dbReference type="Pfam" id="PF08450"/>
    </source>
</evidence>
<dbReference type="HOGENOM" id="CLU_036110_3_1_5"/>
<evidence type="ECO:0000256" key="2">
    <source>
        <dbReference type="PIRSR" id="PIRSR605511-1"/>
    </source>
</evidence>
<feature type="binding site" evidence="3">
    <location>
        <position position="104"/>
    </location>
    <ligand>
        <name>substrate</name>
    </ligand>
</feature>
<dbReference type="Gene3D" id="2.120.10.30">
    <property type="entry name" value="TolB, C-terminal domain"/>
    <property type="match status" value="1"/>
</dbReference>
<accession>B8IC73</accession>
<reference evidence="5 6" key="1">
    <citation type="submission" date="2009-01" db="EMBL/GenBank/DDBJ databases">
        <title>Complete sequence of chromosome of Methylobacterium nodulans ORS 2060.</title>
        <authorList>
            <consortium name="US DOE Joint Genome Institute"/>
            <person name="Lucas S."/>
            <person name="Copeland A."/>
            <person name="Lapidus A."/>
            <person name="Glavina del Rio T."/>
            <person name="Dalin E."/>
            <person name="Tice H."/>
            <person name="Bruce D."/>
            <person name="Goodwin L."/>
            <person name="Pitluck S."/>
            <person name="Sims D."/>
            <person name="Brettin T."/>
            <person name="Detter J.C."/>
            <person name="Han C."/>
            <person name="Larimer F."/>
            <person name="Land M."/>
            <person name="Hauser L."/>
            <person name="Kyrpides N."/>
            <person name="Ivanova N."/>
            <person name="Marx C.J."/>
            <person name="Richardson P."/>
        </authorList>
    </citation>
    <scope>NUCLEOTIDE SEQUENCE [LARGE SCALE GENOMIC DNA]</scope>
    <source>
        <strain evidence="6">LMG 21967 / CNCM I-2342 / ORS 2060</strain>
    </source>
</reference>
<keyword evidence="3" id="KW-0479">Metal-binding</keyword>
<dbReference type="eggNOG" id="COG3386">
    <property type="taxonomic scope" value="Bacteria"/>
</dbReference>
<dbReference type="GO" id="GO:0019853">
    <property type="term" value="P:L-ascorbic acid biosynthetic process"/>
    <property type="evidence" value="ECO:0007669"/>
    <property type="project" value="TreeGrafter"/>
</dbReference>
<dbReference type="Proteomes" id="UP000008207">
    <property type="component" value="Chromosome"/>
</dbReference>